<evidence type="ECO:0000256" key="6">
    <source>
        <dbReference type="ARBA" id="ARBA00023136"/>
    </source>
</evidence>
<evidence type="ECO:0000313" key="11">
    <source>
        <dbReference type="Proteomes" id="UP001629536"/>
    </source>
</evidence>
<evidence type="ECO:0000256" key="5">
    <source>
        <dbReference type="ARBA" id="ARBA00022989"/>
    </source>
</evidence>
<dbReference type="InterPro" id="IPR027417">
    <property type="entry name" value="P-loop_NTPase"/>
</dbReference>
<dbReference type="SUPFAM" id="SSF90123">
    <property type="entry name" value="ABC transporter transmembrane region"/>
    <property type="match status" value="1"/>
</dbReference>
<keyword evidence="4 10" id="KW-0067">ATP-binding</keyword>
<dbReference type="PROSITE" id="PS50929">
    <property type="entry name" value="ABC_TM1F"/>
    <property type="match status" value="1"/>
</dbReference>
<dbReference type="RefSeq" id="WP_408126689.1">
    <property type="nucleotide sequence ID" value="NZ_JBFNFH010000012.1"/>
</dbReference>
<dbReference type="SMART" id="SM00382">
    <property type="entry name" value="AAA"/>
    <property type="match status" value="1"/>
</dbReference>
<evidence type="ECO:0000256" key="2">
    <source>
        <dbReference type="ARBA" id="ARBA00022692"/>
    </source>
</evidence>
<feature type="transmembrane region" description="Helical" evidence="7">
    <location>
        <begin position="132"/>
        <end position="150"/>
    </location>
</feature>
<feature type="transmembrane region" description="Helical" evidence="7">
    <location>
        <begin position="242"/>
        <end position="265"/>
    </location>
</feature>
<name>A0ABW9F7R3_9FIRM</name>
<evidence type="ECO:0000313" key="10">
    <source>
        <dbReference type="EMBL" id="MFM1525168.1"/>
    </source>
</evidence>
<protein>
    <submittedName>
        <fullName evidence="10">ABC transporter ATP-binding protein</fullName>
    </submittedName>
</protein>
<keyword evidence="3" id="KW-0547">Nucleotide-binding</keyword>
<proteinExistence type="predicted"/>
<feature type="transmembrane region" description="Helical" evidence="7">
    <location>
        <begin position="271"/>
        <end position="296"/>
    </location>
</feature>
<dbReference type="Gene3D" id="1.20.1560.10">
    <property type="entry name" value="ABC transporter type 1, transmembrane domain"/>
    <property type="match status" value="1"/>
</dbReference>
<evidence type="ECO:0000259" key="8">
    <source>
        <dbReference type="PROSITE" id="PS50893"/>
    </source>
</evidence>
<feature type="transmembrane region" description="Helical" evidence="7">
    <location>
        <begin position="57"/>
        <end position="78"/>
    </location>
</feature>
<dbReference type="InterPro" id="IPR036640">
    <property type="entry name" value="ABC1_TM_sf"/>
</dbReference>
<dbReference type="Pfam" id="PF00005">
    <property type="entry name" value="ABC_tran"/>
    <property type="match status" value="1"/>
</dbReference>
<evidence type="ECO:0000259" key="9">
    <source>
        <dbReference type="PROSITE" id="PS50929"/>
    </source>
</evidence>
<reference evidence="10 11" key="1">
    <citation type="journal article" date="2024" name="Front. Microbiol.">
        <title>Pangenomic and biochemical analyses of Helcococcus ovis reveal widespread tetracycline resistance and a novel bacterial species, Helcococcus bovis.</title>
        <authorList>
            <person name="Cunha F."/>
            <person name="Zhai Y."/>
            <person name="Casaro S."/>
            <person name="Jones K.L."/>
            <person name="Hernandez M."/>
            <person name="Bisinotto R.S."/>
            <person name="Kariyawasam S."/>
            <person name="Brown M.B."/>
            <person name="Phillips A."/>
            <person name="Jeong K.C."/>
            <person name="Galvao K.N."/>
        </authorList>
    </citation>
    <scope>NUCLEOTIDE SEQUENCE [LARGE SCALE GENOMIC DNA]</scope>
    <source>
        <strain evidence="10 11">KG197</strain>
    </source>
</reference>
<dbReference type="SUPFAM" id="SSF52540">
    <property type="entry name" value="P-loop containing nucleoside triphosphate hydrolases"/>
    <property type="match status" value="1"/>
</dbReference>
<feature type="domain" description="ABC transmembrane type-1" evidence="9">
    <location>
        <begin position="17"/>
        <end position="300"/>
    </location>
</feature>
<dbReference type="InterPro" id="IPR003439">
    <property type="entry name" value="ABC_transporter-like_ATP-bd"/>
</dbReference>
<sequence length="538" mass="61416">MNKMINKIINKHKKLFIGVVVLIIIYSLLSVLSGYSLSFMVNIFDKDNTTIKDVFKVIFVILFIDIMSLTSLYTKYYYQSKLQSRLRNEVRLELSNKIIHQDYENFIKRDSGTYLAWFTNDIKEIDNRCFEGVFNIIHSITSVIGTFIAIATFNIWISVTTTVLSITMVFLPKLMNNTIQKIGEKHTKEEESYISKVKSLIEGFPDLYVSNSEDYFDARLKQYSNVYELNYFQFLIIQLKTAVYSAGLSSFSQLCLLGLTMIFVSLGKAPIGSILAMAGLGQVFMGGISGIVNSLISIKSSNVFFKKYENIEKRDLNQNKFIELNDKFKIETKDLCFSYNDNSEKLNFPDLDINNFNKTLIKGANGSGKSTLLHLILGLYKVNSGIVNIDDNNVSVITKEEIFNKIAYMQQSPKLFIDTIRNNIKLNLDVNDSQIWEVLATLGLVEFVKGLPGQLDYKITDQGKNLSGGQKQRFILARHLLRDVDTIVLDEATSNIDIESKLFLYEKLLNKNDRGVIMVDHSINKENESLFDDLIIIK</sequence>
<evidence type="ECO:0000256" key="4">
    <source>
        <dbReference type="ARBA" id="ARBA00022840"/>
    </source>
</evidence>
<dbReference type="InterPro" id="IPR003593">
    <property type="entry name" value="AAA+_ATPase"/>
</dbReference>
<gene>
    <name evidence="10" type="ORF">ABGF40_05715</name>
</gene>
<evidence type="ECO:0000256" key="7">
    <source>
        <dbReference type="SAM" id="Phobius"/>
    </source>
</evidence>
<organism evidence="10 11">
    <name type="scientific">Helcococcus bovis</name>
    <dbReference type="NCBI Taxonomy" id="3153252"/>
    <lineage>
        <taxon>Bacteria</taxon>
        <taxon>Bacillati</taxon>
        <taxon>Bacillota</taxon>
        <taxon>Tissierellia</taxon>
        <taxon>Tissierellales</taxon>
        <taxon>Peptoniphilaceae</taxon>
        <taxon>Helcococcus</taxon>
    </lineage>
</organism>
<evidence type="ECO:0000256" key="3">
    <source>
        <dbReference type="ARBA" id="ARBA00022741"/>
    </source>
</evidence>
<accession>A0ABW9F7R3</accession>
<dbReference type="PROSITE" id="PS50893">
    <property type="entry name" value="ABC_TRANSPORTER_2"/>
    <property type="match status" value="1"/>
</dbReference>
<dbReference type="Gene3D" id="3.40.50.300">
    <property type="entry name" value="P-loop containing nucleotide triphosphate hydrolases"/>
    <property type="match status" value="1"/>
</dbReference>
<evidence type="ECO:0000256" key="1">
    <source>
        <dbReference type="ARBA" id="ARBA00004651"/>
    </source>
</evidence>
<keyword evidence="11" id="KW-1185">Reference proteome</keyword>
<feature type="domain" description="ABC transporter" evidence="8">
    <location>
        <begin position="330"/>
        <end position="536"/>
    </location>
</feature>
<feature type="transmembrane region" description="Helical" evidence="7">
    <location>
        <begin position="15"/>
        <end position="37"/>
    </location>
</feature>
<keyword evidence="2 7" id="KW-0812">Transmembrane</keyword>
<dbReference type="GO" id="GO:0005524">
    <property type="term" value="F:ATP binding"/>
    <property type="evidence" value="ECO:0007669"/>
    <property type="project" value="UniProtKB-KW"/>
</dbReference>
<keyword evidence="5 7" id="KW-1133">Transmembrane helix</keyword>
<dbReference type="Proteomes" id="UP001629536">
    <property type="component" value="Unassembled WGS sequence"/>
</dbReference>
<dbReference type="EMBL" id="JBFNFH010000012">
    <property type="protein sequence ID" value="MFM1525168.1"/>
    <property type="molecule type" value="Genomic_DNA"/>
</dbReference>
<feature type="transmembrane region" description="Helical" evidence="7">
    <location>
        <begin position="156"/>
        <end position="175"/>
    </location>
</feature>
<dbReference type="PANTHER" id="PTHR43394">
    <property type="entry name" value="ATP-DEPENDENT PERMEASE MDL1, MITOCHONDRIAL"/>
    <property type="match status" value="1"/>
</dbReference>
<dbReference type="InterPro" id="IPR011527">
    <property type="entry name" value="ABC1_TM_dom"/>
</dbReference>
<dbReference type="Pfam" id="PF00664">
    <property type="entry name" value="ABC_membrane"/>
    <property type="match status" value="1"/>
</dbReference>
<comment type="subcellular location">
    <subcellularLocation>
        <location evidence="1">Cell membrane</location>
        <topology evidence="1">Multi-pass membrane protein</topology>
    </subcellularLocation>
</comment>
<keyword evidence="6 7" id="KW-0472">Membrane</keyword>
<dbReference type="PANTHER" id="PTHR43394:SF1">
    <property type="entry name" value="ATP-BINDING CASSETTE SUB-FAMILY B MEMBER 10, MITOCHONDRIAL"/>
    <property type="match status" value="1"/>
</dbReference>
<dbReference type="InterPro" id="IPR039421">
    <property type="entry name" value="Type_1_exporter"/>
</dbReference>
<comment type="caution">
    <text evidence="10">The sequence shown here is derived from an EMBL/GenBank/DDBJ whole genome shotgun (WGS) entry which is preliminary data.</text>
</comment>